<dbReference type="CDD" id="cd00063">
    <property type="entry name" value="FN3"/>
    <property type="match status" value="2"/>
</dbReference>
<sequence>MKLRAILVALATLFLSLVALPAQAASVTATFTKTQDWGSGFEGRVTVTNGTSSPVNWSVQFDLPSGFSIPSAWDATMARSGQHYTFTPPSWAGALAAGASQSFGFNGTPGNFPGISGCTVNGAACGGSDVQVPGKPGAATVTGATDGSISLSWGAAGGTVTGYRVYEGGTQVAQVTGTTATITGLAACTSHTYTVKAYNSAGESAAGDPVSGSTTGCSSGVPGKVGTVTAGQIGDTGLTLSWPAATGTVSGYRIRTGGTVAATVTGTSHAITGLTACTPYTYTVAAYNSVGEGPASDPVTATTTGCPIGPLPKHFLTGYWHNFDNKAAKLLKLSAVPDEYDLIAVAFGEATSTAGEVSFSVGADLAAGLGGYTDAQFKADVQSLHNRGKKVILSVGGEKGRIQVGSAAAATKFADSVYALMQSYGFDGVDIDLENGLNSTYMAQALRSLRAKAGAGLIITMAPQTIDMQSTGMEYFKLALDIKDILTVVHTQYYNSGSMLGCDQSAAYSQGTVNFMTALACIQLEKGLRPDQVALGLPAGPGAAGGGVVSPSLVNQALTCLATRTSCGTFVPPRAYPEIRGAMTWSINWDASNNWNFSKIVKPHLATLP</sequence>
<dbReference type="InterPro" id="IPR001223">
    <property type="entry name" value="Glyco_hydro18_cat"/>
</dbReference>
<evidence type="ECO:0000313" key="12">
    <source>
        <dbReference type="EMBL" id="MFF4777074.1"/>
    </source>
</evidence>
<evidence type="ECO:0000259" key="11">
    <source>
        <dbReference type="PROSITE" id="PS51910"/>
    </source>
</evidence>
<feature type="domain" description="Fibronectin type-III" evidence="9">
    <location>
        <begin position="135"/>
        <end position="217"/>
    </location>
</feature>
<dbReference type="Gene3D" id="2.60.40.290">
    <property type="match status" value="1"/>
</dbReference>
<gene>
    <name evidence="12" type="ORF">ACFY05_29865</name>
</gene>
<proteinExistence type="inferred from homology"/>
<dbReference type="InterPro" id="IPR011583">
    <property type="entry name" value="Chitinase_II/V-like_cat"/>
</dbReference>
<dbReference type="Gene3D" id="2.60.40.10">
    <property type="entry name" value="Immunoglobulins"/>
    <property type="match status" value="2"/>
</dbReference>
<evidence type="ECO:0000256" key="6">
    <source>
        <dbReference type="ARBA" id="ARBA00023326"/>
    </source>
</evidence>
<feature type="domain" description="GH18" evidence="11">
    <location>
        <begin position="314"/>
        <end position="608"/>
    </location>
</feature>
<dbReference type="InterPro" id="IPR001579">
    <property type="entry name" value="Glyco_hydro_18_chit_AS"/>
</dbReference>
<dbReference type="InterPro" id="IPR036116">
    <property type="entry name" value="FN3_sf"/>
</dbReference>
<dbReference type="InterPro" id="IPR013783">
    <property type="entry name" value="Ig-like_fold"/>
</dbReference>
<dbReference type="SUPFAM" id="SSF51445">
    <property type="entry name" value="(Trans)glycosidases"/>
    <property type="match status" value="1"/>
</dbReference>
<evidence type="ECO:0000256" key="1">
    <source>
        <dbReference type="ARBA" id="ARBA00009121"/>
    </source>
</evidence>
<dbReference type="SUPFAM" id="SSF49265">
    <property type="entry name" value="Fibronectin type III"/>
    <property type="match status" value="1"/>
</dbReference>
<feature type="domain" description="Fibronectin type-III" evidence="9">
    <location>
        <begin position="221"/>
        <end position="306"/>
    </location>
</feature>
<dbReference type="Pfam" id="PF00041">
    <property type="entry name" value="fn3"/>
    <property type="match status" value="2"/>
</dbReference>
<dbReference type="PROSITE" id="PS51910">
    <property type="entry name" value="GH18_2"/>
    <property type="match status" value="1"/>
</dbReference>
<dbReference type="Pfam" id="PF00704">
    <property type="entry name" value="Glyco_hydro_18"/>
    <property type="match status" value="1"/>
</dbReference>
<keyword evidence="8" id="KW-0732">Signal</keyword>
<dbReference type="PROSITE" id="PS50853">
    <property type="entry name" value="FN3"/>
    <property type="match status" value="2"/>
</dbReference>
<evidence type="ECO:0000256" key="5">
    <source>
        <dbReference type="ARBA" id="ARBA00023295"/>
    </source>
</evidence>
<dbReference type="Gene3D" id="3.20.20.80">
    <property type="entry name" value="Glycosidases"/>
    <property type="match status" value="1"/>
</dbReference>
<dbReference type="InterPro" id="IPR008965">
    <property type="entry name" value="CBM2/CBM3_carb-bd_dom_sf"/>
</dbReference>
<dbReference type="Proteomes" id="UP001602119">
    <property type="component" value="Unassembled WGS sequence"/>
</dbReference>
<evidence type="ECO:0000256" key="2">
    <source>
        <dbReference type="ARBA" id="ARBA00012729"/>
    </source>
</evidence>
<dbReference type="InterPro" id="IPR050542">
    <property type="entry name" value="Glycosyl_Hydrlase18_Chitinase"/>
</dbReference>
<protein>
    <recommendedName>
        <fullName evidence="2">chitinase</fullName>
        <ecNumber evidence="2">3.2.1.14</ecNumber>
    </recommendedName>
</protein>
<dbReference type="EC" id="3.2.1.14" evidence="2"/>
<dbReference type="Pfam" id="PF00553">
    <property type="entry name" value="CBM_2"/>
    <property type="match status" value="1"/>
</dbReference>
<evidence type="ECO:0000259" key="9">
    <source>
        <dbReference type="PROSITE" id="PS50853"/>
    </source>
</evidence>
<dbReference type="PROSITE" id="PS01095">
    <property type="entry name" value="GH18_1"/>
    <property type="match status" value="1"/>
</dbReference>
<keyword evidence="3 7" id="KW-0378">Hydrolase</keyword>
<dbReference type="RefSeq" id="WP_387345499.1">
    <property type="nucleotide sequence ID" value="NZ_JBIAXI010000021.1"/>
</dbReference>
<feature type="chain" id="PRO_5046088008" description="chitinase" evidence="8">
    <location>
        <begin position="25"/>
        <end position="609"/>
    </location>
</feature>
<evidence type="ECO:0000313" key="13">
    <source>
        <dbReference type="Proteomes" id="UP001602119"/>
    </source>
</evidence>
<dbReference type="InterPro" id="IPR017853">
    <property type="entry name" value="GH"/>
</dbReference>
<evidence type="ECO:0000256" key="3">
    <source>
        <dbReference type="ARBA" id="ARBA00022801"/>
    </source>
</evidence>
<keyword evidence="4" id="KW-0119">Carbohydrate metabolism</keyword>
<dbReference type="PANTHER" id="PTHR45708">
    <property type="entry name" value="ENDOCHITINASE"/>
    <property type="match status" value="1"/>
</dbReference>
<keyword evidence="5 7" id="KW-0326">Glycosidase</keyword>
<dbReference type="PROSITE" id="PS51173">
    <property type="entry name" value="CBM2"/>
    <property type="match status" value="1"/>
</dbReference>
<dbReference type="InterPro" id="IPR012291">
    <property type="entry name" value="CBM2_carb-bd_dom_sf"/>
</dbReference>
<evidence type="ECO:0000256" key="8">
    <source>
        <dbReference type="SAM" id="SignalP"/>
    </source>
</evidence>
<feature type="signal peptide" evidence="8">
    <location>
        <begin position="1"/>
        <end position="24"/>
    </location>
</feature>
<dbReference type="PANTHER" id="PTHR45708:SF49">
    <property type="entry name" value="ENDOCHITINASE"/>
    <property type="match status" value="1"/>
</dbReference>
<dbReference type="SMART" id="SM00060">
    <property type="entry name" value="FN3"/>
    <property type="match status" value="2"/>
</dbReference>
<accession>A0ABW6VCJ1</accession>
<dbReference type="SUPFAM" id="SSF49384">
    <property type="entry name" value="Carbohydrate-binding domain"/>
    <property type="match status" value="1"/>
</dbReference>
<evidence type="ECO:0000256" key="4">
    <source>
        <dbReference type="ARBA" id="ARBA00023277"/>
    </source>
</evidence>
<comment type="similarity">
    <text evidence="1">Belongs to the glycosyl hydrolase 18 family. Chitinase class II subfamily.</text>
</comment>
<dbReference type="InterPro" id="IPR003961">
    <property type="entry name" value="FN3_dom"/>
</dbReference>
<dbReference type="SMART" id="SM00637">
    <property type="entry name" value="CBD_II"/>
    <property type="match status" value="1"/>
</dbReference>
<reference evidence="12 13" key="1">
    <citation type="submission" date="2024-10" db="EMBL/GenBank/DDBJ databases">
        <title>The Natural Products Discovery Center: Release of the First 8490 Sequenced Strains for Exploring Actinobacteria Biosynthetic Diversity.</title>
        <authorList>
            <person name="Kalkreuter E."/>
            <person name="Kautsar S.A."/>
            <person name="Yang D."/>
            <person name="Bader C.D."/>
            <person name="Teijaro C.N."/>
            <person name="Fluegel L."/>
            <person name="Davis C.M."/>
            <person name="Simpson J.R."/>
            <person name="Lauterbach L."/>
            <person name="Steele A.D."/>
            <person name="Gui C."/>
            <person name="Meng S."/>
            <person name="Li G."/>
            <person name="Viehrig K."/>
            <person name="Ye F."/>
            <person name="Su P."/>
            <person name="Kiefer A.F."/>
            <person name="Nichols A."/>
            <person name="Cepeda A.J."/>
            <person name="Yan W."/>
            <person name="Fan B."/>
            <person name="Jiang Y."/>
            <person name="Adhikari A."/>
            <person name="Zheng C.-J."/>
            <person name="Schuster L."/>
            <person name="Cowan T.M."/>
            <person name="Smanski M.J."/>
            <person name="Chevrette M.G."/>
            <person name="De Carvalho L.P.S."/>
            <person name="Shen B."/>
        </authorList>
    </citation>
    <scope>NUCLEOTIDE SEQUENCE [LARGE SCALE GENOMIC DNA]</scope>
    <source>
        <strain evidence="12 13">NPDC001281</strain>
    </source>
</reference>
<evidence type="ECO:0000256" key="7">
    <source>
        <dbReference type="RuleBase" id="RU000489"/>
    </source>
</evidence>
<keyword evidence="6" id="KW-0624">Polysaccharide degradation</keyword>
<dbReference type="CDD" id="cd02871">
    <property type="entry name" value="GH18_chitinase_D-like"/>
    <property type="match status" value="1"/>
</dbReference>
<feature type="domain" description="CBM2" evidence="10">
    <location>
        <begin position="20"/>
        <end position="128"/>
    </location>
</feature>
<dbReference type="InterPro" id="IPR001919">
    <property type="entry name" value="CBD2"/>
</dbReference>
<keyword evidence="13" id="KW-1185">Reference proteome</keyword>
<comment type="caution">
    <text evidence="12">The sequence shown here is derived from an EMBL/GenBank/DDBJ whole genome shotgun (WGS) entry which is preliminary data.</text>
</comment>
<name>A0ABW6VCJ1_MICFU</name>
<dbReference type="SMART" id="SM00636">
    <property type="entry name" value="Glyco_18"/>
    <property type="match status" value="1"/>
</dbReference>
<evidence type="ECO:0000259" key="10">
    <source>
        <dbReference type="PROSITE" id="PS51173"/>
    </source>
</evidence>
<organism evidence="12 13">
    <name type="scientific">Microtetraspora fusca</name>
    <dbReference type="NCBI Taxonomy" id="1997"/>
    <lineage>
        <taxon>Bacteria</taxon>
        <taxon>Bacillati</taxon>
        <taxon>Actinomycetota</taxon>
        <taxon>Actinomycetes</taxon>
        <taxon>Streptosporangiales</taxon>
        <taxon>Streptosporangiaceae</taxon>
        <taxon>Microtetraspora</taxon>
    </lineage>
</organism>
<dbReference type="EMBL" id="JBIAXI010000021">
    <property type="protein sequence ID" value="MFF4777074.1"/>
    <property type="molecule type" value="Genomic_DNA"/>
</dbReference>